<dbReference type="RefSeq" id="XP_040684026.1">
    <property type="nucleotide sequence ID" value="XM_040831593.1"/>
</dbReference>
<dbReference type="Proteomes" id="UP000184383">
    <property type="component" value="Unassembled WGS sequence"/>
</dbReference>
<evidence type="ECO:0000313" key="2">
    <source>
        <dbReference type="Proteomes" id="UP000184383"/>
    </source>
</evidence>
<dbReference type="STRING" id="1073089.A0A1L9R605"/>
<reference evidence="2" key="1">
    <citation type="journal article" date="2017" name="Genome Biol.">
        <title>Comparative genomics reveals high biological diversity and specific adaptations in the industrially and medically important fungal genus Aspergillus.</title>
        <authorList>
            <person name="de Vries R.P."/>
            <person name="Riley R."/>
            <person name="Wiebenga A."/>
            <person name="Aguilar-Osorio G."/>
            <person name="Amillis S."/>
            <person name="Uchima C.A."/>
            <person name="Anderluh G."/>
            <person name="Asadollahi M."/>
            <person name="Askin M."/>
            <person name="Barry K."/>
            <person name="Battaglia E."/>
            <person name="Bayram O."/>
            <person name="Benocci T."/>
            <person name="Braus-Stromeyer S.A."/>
            <person name="Caldana C."/>
            <person name="Canovas D."/>
            <person name="Cerqueira G.C."/>
            <person name="Chen F."/>
            <person name="Chen W."/>
            <person name="Choi C."/>
            <person name="Clum A."/>
            <person name="Dos Santos R.A."/>
            <person name="Damasio A.R."/>
            <person name="Diallinas G."/>
            <person name="Emri T."/>
            <person name="Fekete E."/>
            <person name="Flipphi M."/>
            <person name="Freyberg S."/>
            <person name="Gallo A."/>
            <person name="Gournas C."/>
            <person name="Habgood R."/>
            <person name="Hainaut M."/>
            <person name="Harispe M.L."/>
            <person name="Henrissat B."/>
            <person name="Hilden K.S."/>
            <person name="Hope R."/>
            <person name="Hossain A."/>
            <person name="Karabika E."/>
            <person name="Karaffa L."/>
            <person name="Karanyi Z."/>
            <person name="Krasevec N."/>
            <person name="Kuo A."/>
            <person name="Kusch H."/>
            <person name="LaButti K."/>
            <person name="Lagendijk E.L."/>
            <person name="Lapidus A."/>
            <person name="Levasseur A."/>
            <person name="Lindquist E."/>
            <person name="Lipzen A."/>
            <person name="Logrieco A.F."/>
            <person name="MacCabe A."/>
            <person name="Maekelae M.R."/>
            <person name="Malavazi I."/>
            <person name="Melin P."/>
            <person name="Meyer V."/>
            <person name="Mielnichuk N."/>
            <person name="Miskei M."/>
            <person name="Molnar A.P."/>
            <person name="Mule G."/>
            <person name="Ngan C.Y."/>
            <person name="Orejas M."/>
            <person name="Orosz E."/>
            <person name="Ouedraogo J.P."/>
            <person name="Overkamp K.M."/>
            <person name="Park H.-S."/>
            <person name="Perrone G."/>
            <person name="Piumi F."/>
            <person name="Punt P.J."/>
            <person name="Ram A.F."/>
            <person name="Ramon A."/>
            <person name="Rauscher S."/>
            <person name="Record E."/>
            <person name="Riano-Pachon D.M."/>
            <person name="Robert V."/>
            <person name="Roehrig J."/>
            <person name="Ruller R."/>
            <person name="Salamov A."/>
            <person name="Salih N.S."/>
            <person name="Samson R.A."/>
            <person name="Sandor E."/>
            <person name="Sanguinetti M."/>
            <person name="Schuetze T."/>
            <person name="Sepcic K."/>
            <person name="Shelest E."/>
            <person name="Sherlock G."/>
            <person name="Sophianopoulou V."/>
            <person name="Squina F.M."/>
            <person name="Sun H."/>
            <person name="Susca A."/>
            <person name="Todd R.B."/>
            <person name="Tsang A."/>
            <person name="Unkles S.E."/>
            <person name="van de Wiele N."/>
            <person name="van Rossen-Uffink D."/>
            <person name="Oliveira J.V."/>
            <person name="Vesth T.C."/>
            <person name="Visser J."/>
            <person name="Yu J.-H."/>
            <person name="Zhou M."/>
            <person name="Andersen M.R."/>
            <person name="Archer D.B."/>
            <person name="Baker S.E."/>
            <person name="Benoit I."/>
            <person name="Brakhage A.A."/>
            <person name="Braus G.H."/>
            <person name="Fischer R."/>
            <person name="Frisvad J.C."/>
            <person name="Goldman G.H."/>
            <person name="Houbraken J."/>
            <person name="Oakley B."/>
            <person name="Pocsi I."/>
            <person name="Scazzocchio C."/>
            <person name="Seiboth B."/>
            <person name="vanKuyk P.A."/>
            <person name="Wortman J."/>
            <person name="Dyer P.S."/>
            <person name="Grigoriev I.V."/>
        </authorList>
    </citation>
    <scope>NUCLEOTIDE SEQUENCE [LARGE SCALE GENOMIC DNA]</scope>
    <source>
        <strain evidence="2">DTO 134E9</strain>
    </source>
</reference>
<accession>A0A1L9R605</accession>
<protein>
    <submittedName>
        <fullName evidence="1">Uncharacterized protein</fullName>
    </submittedName>
</protein>
<keyword evidence="2" id="KW-1185">Reference proteome</keyword>
<name>A0A1L9R605_ASPWE</name>
<dbReference type="OrthoDB" id="4440408at2759"/>
<dbReference type="VEuPathDB" id="FungiDB:ASPWEDRAFT_177013"/>
<dbReference type="EMBL" id="KV878217">
    <property type="protein sequence ID" value="OJJ30349.1"/>
    <property type="molecule type" value="Genomic_DNA"/>
</dbReference>
<gene>
    <name evidence="1" type="ORF">ASPWEDRAFT_177013</name>
</gene>
<dbReference type="GeneID" id="63747441"/>
<proteinExistence type="predicted"/>
<dbReference type="AlphaFoldDB" id="A0A1L9R605"/>
<organism evidence="1 2">
    <name type="scientific">Aspergillus wentii DTO 134E9</name>
    <dbReference type="NCBI Taxonomy" id="1073089"/>
    <lineage>
        <taxon>Eukaryota</taxon>
        <taxon>Fungi</taxon>
        <taxon>Dikarya</taxon>
        <taxon>Ascomycota</taxon>
        <taxon>Pezizomycotina</taxon>
        <taxon>Eurotiomycetes</taxon>
        <taxon>Eurotiomycetidae</taxon>
        <taxon>Eurotiales</taxon>
        <taxon>Aspergillaceae</taxon>
        <taxon>Aspergillus</taxon>
        <taxon>Aspergillus subgen. Cremei</taxon>
    </lineage>
</organism>
<evidence type="ECO:0000313" key="1">
    <source>
        <dbReference type="EMBL" id="OJJ30349.1"/>
    </source>
</evidence>
<sequence>MSSDTILRFMGFPRRIFYSATVEDKRKALCKSKDAREFLPLLQFPDIAGEYKLSDLLPLEIRLNAKDLEWLEKQLEQGRAWCQSLVELDIKGRWIVQREIYLKEEARVLHKSLEWCDFEDDTEKTSLLGIWEDELKSLHRQHWEHYRELWMLEANMPGGPLRRAFNAWRKNPDWYLTTWLRQDCAGRGGCCGRECGCCEKPRDTDRALNRGHCTSACGCCVRSHGFKGDEIKFDDLKAFPFELEHRKTMYSRRIGRAYIWGIDFLNDLD</sequence>